<reference evidence="3" key="1">
    <citation type="journal article" date="2019" name="Int. J. Syst. Evol. Microbiol.">
        <title>The Global Catalogue of Microorganisms (GCM) 10K type strain sequencing project: providing services to taxonomists for standard genome sequencing and annotation.</title>
        <authorList>
            <consortium name="The Broad Institute Genomics Platform"/>
            <consortium name="The Broad Institute Genome Sequencing Center for Infectious Disease"/>
            <person name="Wu L."/>
            <person name="Ma J."/>
        </authorList>
    </citation>
    <scope>NUCLEOTIDE SEQUENCE [LARGE SCALE GENOMIC DNA]</scope>
    <source>
        <strain evidence="3">CECT 8288</strain>
    </source>
</reference>
<dbReference type="RefSeq" id="WP_377362758.1">
    <property type="nucleotide sequence ID" value="NZ_JBHRYN010000010.1"/>
</dbReference>
<dbReference type="Gene3D" id="1.20.120.1490">
    <property type="match status" value="1"/>
</dbReference>
<keyword evidence="3" id="KW-1185">Reference proteome</keyword>
<accession>A0ABV7WUA2</accession>
<comment type="caution">
    <text evidence="2">The sequence shown here is derived from an EMBL/GenBank/DDBJ whole genome shotgun (WGS) entry which is preliminary data.</text>
</comment>
<keyword evidence="1" id="KW-0732">Signal</keyword>
<evidence type="ECO:0000256" key="1">
    <source>
        <dbReference type="SAM" id="SignalP"/>
    </source>
</evidence>
<organism evidence="2 3">
    <name type="scientific">Reinekea marina</name>
    <dbReference type="NCBI Taxonomy" id="1310421"/>
    <lineage>
        <taxon>Bacteria</taxon>
        <taxon>Pseudomonadati</taxon>
        <taxon>Pseudomonadota</taxon>
        <taxon>Gammaproteobacteria</taxon>
        <taxon>Oceanospirillales</taxon>
        <taxon>Saccharospirillaceae</taxon>
        <taxon>Reinekea</taxon>
    </lineage>
</organism>
<protein>
    <recommendedName>
        <fullName evidence="4">Spy/CpxP family protein refolding chaperone</fullName>
    </recommendedName>
</protein>
<feature type="chain" id="PRO_5045495275" description="Spy/CpxP family protein refolding chaperone" evidence="1">
    <location>
        <begin position="24"/>
        <end position="151"/>
    </location>
</feature>
<proteinExistence type="predicted"/>
<dbReference type="Proteomes" id="UP001595710">
    <property type="component" value="Unassembled WGS sequence"/>
</dbReference>
<feature type="signal peptide" evidence="1">
    <location>
        <begin position="1"/>
        <end position="23"/>
    </location>
</feature>
<evidence type="ECO:0000313" key="2">
    <source>
        <dbReference type="EMBL" id="MFC3701668.1"/>
    </source>
</evidence>
<sequence>MTKKLLAGLLTVTMLTTAGLSMANSGSADQNGDKRAKHSQMLGKTVKLDYIFGQLNLTEETQASVTEVLKTFQESQRELMKAQREAMKESDSKQSQEEMAALREAKKAELRIALTDQLNTVLSPEQSEALVDYLEAHSNPAKFAKQRHKKQ</sequence>
<evidence type="ECO:0000313" key="3">
    <source>
        <dbReference type="Proteomes" id="UP001595710"/>
    </source>
</evidence>
<gene>
    <name evidence="2" type="ORF">ACFOND_08470</name>
</gene>
<evidence type="ECO:0008006" key="4">
    <source>
        <dbReference type="Google" id="ProtNLM"/>
    </source>
</evidence>
<dbReference type="EMBL" id="JBHRYN010000010">
    <property type="protein sequence ID" value="MFC3701668.1"/>
    <property type="molecule type" value="Genomic_DNA"/>
</dbReference>
<name>A0ABV7WUA2_9GAMM</name>